<dbReference type="Gene3D" id="1.10.357.10">
    <property type="entry name" value="Tetracycline Repressor, domain 2"/>
    <property type="match status" value="1"/>
</dbReference>
<accession>A0A6L9XXD1</accession>
<dbReference type="InterPro" id="IPR001647">
    <property type="entry name" value="HTH_TetR"/>
</dbReference>
<dbReference type="SUPFAM" id="SSF48498">
    <property type="entry name" value="Tetracyclin repressor-like, C-terminal domain"/>
    <property type="match status" value="1"/>
</dbReference>
<evidence type="ECO:0000256" key="3">
    <source>
        <dbReference type="ARBA" id="ARBA00023163"/>
    </source>
</evidence>
<keyword evidence="1" id="KW-0805">Transcription regulation</keyword>
<dbReference type="PROSITE" id="PS50977">
    <property type="entry name" value="HTH_TETR_2"/>
    <property type="match status" value="1"/>
</dbReference>
<dbReference type="Gene3D" id="1.10.10.60">
    <property type="entry name" value="Homeodomain-like"/>
    <property type="match status" value="1"/>
</dbReference>
<dbReference type="Proteomes" id="UP000474967">
    <property type="component" value="Unassembled WGS sequence"/>
</dbReference>
<keyword evidence="3" id="KW-0804">Transcription</keyword>
<evidence type="ECO:0000256" key="1">
    <source>
        <dbReference type="ARBA" id="ARBA00023015"/>
    </source>
</evidence>
<keyword evidence="7" id="KW-1185">Reference proteome</keyword>
<feature type="domain" description="HTH tetR-type" evidence="5">
    <location>
        <begin position="20"/>
        <end position="80"/>
    </location>
</feature>
<proteinExistence type="predicted"/>
<protein>
    <submittedName>
        <fullName evidence="6">TetR/AcrR family transcriptional regulator</fullName>
    </submittedName>
</protein>
<dbReference type="SUPFAM" id="SSF46689">
    <property type="entry name" value="Homeodomain-like"/>
    <property type="match status" value="1"/>
</dbReference>
<gene>
    <name evidence="6" type="ORF">G3T36_08670</name>
</gene>
<evidence type="ECO:0000313" key="6">
    <source>
        <dbReference type="EMBL" id="NEN05946.1"/>
    </source>
</evidence>
<dbReference type="RefSeq" id="WP_163289368.1">
    <property type="nucleotide sequence ID" value="NZ_JAAGWY010000002.1"/>
</dbReference>
<evidence type="ECO:0000256" key="2">
    <source>
        <dbReference type="ARBA" id="ARBA00023125"/>
    </source>
</evidence>
<comment type="caution">
    <text evidence="6">The sequence shown here is derived from an EMBL/GenBank/DDBJ whole genome shotgun (WGS) entry which is preliminary data.</text>
</comment>
<evidence type="ECO:0000313" key="7">
    <source>
        <dbReference type="Proteomes" id="UP000474967"/>
    </source>
</evidence>
<dbReference type="GO" id="GO:0000976">
    <property type="term" value="F:transcription cis-regulatory region binding"/>
    <property type="evidence" value="ECO:0007669"/>
    <property type="project" value="TreeGrafter"/>
</dbReference>
<reference evidence="6 7" key="1">
    <citation type="journal article" date="2014" name="J. Microbiol.">
        <title>Diaminobutyricibacter tongyongensis gen. nov., sp. nov. and Homoserinibacter gongjuensis gen. nov., sp. nov. belong to the family Microbacteriaceae.</title>
        <authorList>
            <person name="Kim S.J."/>
            <person name="Ahn J.H."/>
            <person name="Weon H.Y."/>
            <person name="Hamada M."/>
            <person name="Suzuki K."/>
            <person name="Kwon S.W."/>
        </authorList>
    </citation>
    <scope>NUCLEOTIDE SEQUENCE [LARGE SCALE GENOMIC DNA]</scope>
    <source>
        <strain evidence="6 7">NBRC 108724</strain>
    </source>
</reference>
<dbReference type="Pfam" id="PF00440">
    <property type="entry name" value="TetR_N"/>
    <property type="match status" value="1"/>
</dbReference>
<dbReference type="PANTHER" id="PTHR30055:SF234">
    <property type="entry name" value="HTH-TYPE TRANSCRIPTIONAL REGULATOR BETI"/>
    <property type="match status" value="1"/>
</dbReference>
<organism evidence="6 7">
    <name type="scientific">Leifsonia tongyongensis</name>
    <dbReference type="NCBI Taxonomy" id="1268043"/>
    <lineage>
        <taxon>Bacteria</taxon>
        <taxon>Bacillati</taxon>
        <taxon>Actinomycetota</taxon>
        <taxon>Actinomycetes</taxon>
        <taxon>Micrococcales</taxon>
        <taxon>Microbacteriaceae</taxon>
        <taxon>Leifsonia</taxon>
    </lineage>
</organism>
<feature type="DNA-binding region" description="H-T-H motif" evidence="4">
    <location>
        <begin position="43"/>
        <end position="62"/>
    </location>
</feature>
<keyword evidence="2 4" id="KW-0238">DNA-binding</keyword>
<evidence type="ECO:0000256" key="4">
    <source>
        <dbReference type="PROSITE-ProRule" id="PRU00335"/>
    </source>
</evidence>
<dbReference type="GO" id="GO:0003700">
    <property type="term" value="F:DNA-binding transcription factor activity"/>
    <property type="evidence" value="ECO:0007669"/>
    <property type="project" value="TreeGrafter"/>
</dbReference>
<name>A0A6L9XXD1_9MICO</name>
<dbReference type="InterPro" id="IPR036271">
    <property type="entry name" value="Tet_transcr_reg_TetR-rel_C_sf"/>
</dbReference>
<dbReference type="EMBL" id="JAAGWY010000002">
    <property type="protein sequence ID" value="NEN05946.1"/>
    <property type="molecule type" value="Genomic_DNA"/>
</dbReference>
<dbReference type="PANTHER" id="PTHR30055">
    <property type="entry name" value="HTH-TYPE TRANSCRIPTIONAL REGULATOR RUTR"/>
    <property type="match status" value="1"/>
</dbReference>
<dbReference type="InterPro" id="IPR009057">
    <property type="entry name" value="Homeodomain-like_sf"/>
</dbReference>
<evidence type="ECO:0000259" key="5">
    <source>
        <dbReference type="PROSITE" id="PS50977"/>
    </source>
</evidence>
<dbReference type="InterPro" id="IPR050109">
    <property type="entry name" value="HTH-type_TetR-like_transc_reg"/>
</dbReference>
<sequence length="212" mass="23062">MSTESKRRPYDSRARRAQAHRNRTAILRSARERFLADGYAATTIATIADDAQLSVDTVYKAFGGKGGLVRAIYDESLLGAGPTAAPVRSDELQNSEADARAIVRGWGTLTAEVAPLVAPIHLLVRDAAASDPEMAALLRDSDTNRRARMRHNAQSLAERGQLRPGITLAEATDVLWAFSAPELFELLVLRSGWSAERFGRYIAESLESALLA</sequence>
<dbReference type="AlphaFoldDB" id="A0A6L9XXD1"/>